<dbReference type="InterPro" id="IPR035906">
    <property type="entry name" value="MetI-like_sf"/>
</dbReference>
<dbReference type="InterPro" id="IPR000515">
    <property type="entry name" value="MetI-like"/>
</dbReference>
<dbReference type="Proteomes" id="UP000663981">
    <property type="component" value="Unassembled WGS sequence"/>
</dbReference>
<dbReference type="Pfam" id="PF00528">
    <property type="entry name" value="BPD_transp_1"/>
    <property type="match status" value="1"/>
</dbReference>
<feature type="transmembrane region" description="Helical" evidence="7">
    <location>
        <begin position="130"/>
        <end position="151"/>
    </location>
</feature>
<evidence type="ECO:0000313" key="10">
    <source>
        <dbReference type="Proteomes" id="UP000663981"/>
    </source>
</evidence>
<evidence type="ECO:0000256" key="5">
    <source>
        <dbReference type="ARBA" id="ARBA00022989"/>
    </source>
</evidence>
<dbReference type="PANTHER" id="PTHR43227:SF7">
    <property type="entry name" value="ARABINOOLIGOSACCHARIDES TRANSPORT SYSTEM PERMEASE PROTEIN ARAP"/>
    <property type="match status" value="1"/>
</dbReference>
<feature type="transmembrane region" description="Helical" evidence="7">
    <location>
        <begin position="180"/>
        <end position="201"/>
    </location>
</feature>
<dbReference type="RefSeq" id="WP_207975956.1">
    <property type="nucleotide sequence ID" value="NZ_JAGDEL010000003.1"/>
</dbReference>
<feature type="transmembrane region" description="Helical" evidence="7">
    <location>
        <begin position="233"/>
        <end position="250"/>
    </location>
</feature>
<accession>A0ABS3MZ03</accession>
<comment type="similarity">
    <text evidence="7">Belongs to the binding-protein-dependent transport system permease family.</text>
</comment>
<evidence type="ECO:0000256" key="4">
    <source>
        <dbReference type="ARBA" id="ARBA00022692"/>
    </source>
</evidence>
<feature type="transmembrane region" description="Helical" evidence="7">
    <location>
        <begin position="257"/>
        <end position="277"/>
    </location>
</feature>
<dbReference type="CDD" id="cd06261">
    <property type="entry name" value="TM_PBP2"/>
    <property type="match status" value="1"/>
</dbReference>
<sequence>MRPDSPPHVNTKESVNVSAKGKRSTIKKIFYSQKIAPYVFVFPFLLIFCGFYLYPVISTILMSFQEILPGQTKFIGLNNYLKLFNPTFYKALSNTTLYTFWTIVILIPLPLLLAIILNSKKMKGKTFFRACIFIPALTSTIVAGVIFRLLFAESDTAFGNSFIGFFGFDPIAWRQNEAALMFLMVGLATWRWMGVNMIYFLTGLQNIPKEMYEAAEIDGANTFNKFRHITLPFLKPVTVYVLTITLFAGYKMFEESYVFWAVNSPGNISLTLVGYLYKEGFQYNQLGFGSAVGVTLLIIVGILGYLQLKLTGFSGKGGN</sequence>
<evidence type="ECO:0000256" key="6">
    <source>
        <dbReference type="ARBA" id="ARBA00023136"/>
    </source>
</evidence>
<dbReference type="PANTHER" id="PTHR43227">
    <property type="entry name" value="BLL4140 PROTEIN"/>
    <property type="match status" value="1"/>
</dbReference>
<feature type="transmembrane region" description="Helical" evidence="7">
    <location>
        <begin position="98"/>
        <end position="118"/>
    </location>
</feature>
<protein>
    <submittedName>
        <fullName evidence="9">Sugar ABC transporter permease</fullName>
    </submittedName>
</protein>
<keyword evidence="10" id="KW-1185">Reference proteome</keyword>
<keyword evidence="4 7" id="KW-0812">Transmembrane</keyword>
<proteinExistence type="inferred from homology"/>
<dbReference type="Gene3D" id="1.10.3720.10">
    <property type="entry name" value="MetI-like"/>
    <property type="match status" value="1"/>
</dbReference>
<evidence type="ECO:0000256" key="3">
    <source>
        <dbReference type="ARBA" id="ARBA00022475"/>
    </source>
</evidence>
<keyword evidence="2 7" id="KW-0813">Transport</keyword>
<comment type="subcellular location">
    <subcellularLocation>
        <location evidence="1 7">Cell membrane</location>
        <topology evidence="1 7">Multi-pass membrane protein</topology>
    </subcellularLocation>
</comment>
<feature type="domain" description="ABC transmembrane type-1" evidence="8">
    <location>
        <begin position="92"/>
        <end position="307"/>
    </location>
</feature>
<evidence type="ECO:0000256" key="7">
    <source>
        <dbReference type="RuleBase" id="RU363032"/>
    </source>
</evidence>
<comment type="caution">
    <text evidence="9">The sequence shown here is derived from an EMBL/GenBank/DDBJ whole genome shotgun (WGS) entry which is preliminary data.</text>
</comment>
<feature type="transmembrane region" description="Helical" evidence="7">
    <location>
        <begin position="283"/>
        <end position="306"/>
    </location>
</feature>
<keyword evidence="3" id="KW-1003">Cell membrane</keyword>
<keyword evidence="6 7" id="KW-0472">Membrane</keyword>
<dbReference type="PROSITE" id="PS50928">
    <property type="entry name" value="ABC_TM1"/>
    <property type="match status" value="1"/>
</dbReference>
<feature type="transmembrane region" description="Helical" evidence="7">
    <location>
        <begin position="35"/>
        <end position="54"/>
    </location>
</feature>
<dbReference type="EMBL" id="JAGDEL010000003">
    <property type="protein sequence ID" value="MBO1511183.1"/>
    <property type="molecule type" value="Genomic_DNA"/>
</dbReference>
<dbReference type="InterPro" id="IPR050809">
    <property type="entry name" value="UgpAE/MalFG_permease"/>
</dbReference>
<evidence type="ECO:0000313" key="9">
    <source>
        <dbReference type="EMBL" id="MBO1511183.1"/>
    </source>
</evidence>
<keyword evidence="5 7" id="KW-1133">Transmembrane helix</keyword>
<name>A0ABS3MZ03_9BACI</name>
<evidence type="ECO:0000256" key="2">
    <source>
        <dbReference type="ARBA" id="ARBA00022448"/>
    </source>
</evidence>
<reference evidence="9 10" key="1">
    <citation type="submission" date="2021-03" db="EMBL/GenBank/DDBJ databases">
        <title>Whole genome sequence of Metabacillus bambusae BG109.</title>
        <authorList>
            <person name="Jeong J.W."/>
        </authorList>
    </citation>
    <scope>NUCLEOTIDE SEQUENCE [LARGE SCALE GENOMIC DNA]</scope>
    <source>
        <strain evidence="9 10">BG109</strain>
    </source>
</reference>
<gene>
    <name evidence="9" type="ORF">I7822_05755</name>
</gene>
<evidence type="ECO:0000259" key="8">
    <source>
        <dbReference type="PROSITE" id="PS50928"/>
    </source>
</evidence>
<organism evidence="9 10">
    <name type="scientific">Metabacillus bambusae</name>
    <dbReference type="NCBI Taxonomy" id="2795218"/>
    <lineage>
        <taxon>Bacteria</taxon>
        <taxon>Bacillati</taxon>
        <taxon>Bacillota</taxon>
        <taxon>Bacilli</taxon>
        <taxon>Bacillales</taxon>
        <taxon>Bacillaceae</taxon>
        <taxon>Metabacillus</taxon>
    </lineage>
</organism>
<dbReference type="SUPFAM" id="SSF161098">
    <property type="entry name" value="MetI-like"/>
    <property type="match status" value="1"/>
</dbReference>
<evidence type="ECO:0000256" key="1">
    <source>
        <dbReference type="ARBA" id="ARBA00004651"/>
    </source>
</evidence>